<feature type="region of interest" description="Disordered" evidence="4">
    <location>
        <begin position="95"/>
        <end position="115"/>
    </location>
</feature>
<feature type="compositionally biased region" description="Gly residues" evidence="4">
    <location>
        <begin position="102"/>
        <end position="115"/>
    </location>
</feature>
<dbReference type="Gene3D" id="2.30.42.10">
    <property type="match status" value="1"/>
</dbReference>
<comment type="caution">
    <text evidence="6">The sequence shown here is derived from an EMBL/GenBank/DDBJ whole genome shotgun (WGS) entry which is preliminary data.</text>
</comment>
<evidence type="ECO:0000313" key="6">
    <source>
        <dbReference type="EMBL" id="MPC71379.1"/>
    </source>
</evidence>
<evidence type="ECO:0000256" key="4">
    <source>
        <dbReference type="SAM" id="MobiDB-lite"/>
    </source>
</evidence>
<feature type="domain" description="PDZ" evidence="5">
    <location>
        <begin position="44"/>
        <end position="89"/>
    </location>
</feature>
<dbReference type="Proteomes" id="UP000324222">
    <property type="component" value="Unassembled WGS sequence"/>
</dbReference>
<protein>
    <submittedName>
        <fullName evidence="6">Whirlin</fullName>
    </submittedName>
</protein>
<dbReference type="PANTHER" id="PTHR23116">
    <property type="entry name" value="PDZ DOMAIN CONTAINING WHIRLIN AND HARMONIN-RELATED"/>
    <property type="match status" value="1"/>
</dbReference>
<gene>
    <name evidence="6" type="primary">DFNB31</name>
    <name evidence="6" type="ORF">E2C01_065656</name>
</gene>
<dbReference type="InterPro" id="IPR051844">
    <property type="entry name" value="USH2_Complex_Protein"/>
</dbReference>
<evidence type="ECO:0000313" key="7">
    <source>
        <dbReference type="Proteomes" id="UP000324222"/>
    </source>
</evidence>
<dbReference type="EMBL" id="VSRR010032777">
    <property type="protein sequence ID" value="MPC71379.1"/>
    <property type="molecule type" value="Genomic_DNA"/>
</dbReference>
<reference evidence="6 7" key="1">
    <citation type="submission" date="2019-05" db="EMBL/GenBank/DDBJ databases">
        <title>Another draft genome of Portunus trituberculatus and its Hox gene families provides insights of decapod evolution.</title>
        <authorList>
            <person name="Jeong J.-H."/>
            <person name="Song I."/>
            <person name="Kim S."/>
            <person name="Choi T."/>
            <person name="Kim D."/>
            <person name="Ryu S."/>
            <person name="Kim W."/>
        </authorList>
    </citation>
    <scope>NUCLEOTIDE SEQUENCE [LARGE SCALE GENOMIC DNA]</scope>
    <source>
        <tissue evidence="6">Muscle</tissue>
    </source>
</reference>
<feature type="region of interest" description="Disordered" evidence="4">
    <location>
        <begin position="1"/>
        <end position="41"/>
    </location>
</feature>
<dbReference type="AlphaFoldDB" id="A0A5B7HNV0"/>
<dbReference type="InterPro" id="IPR001478">
    <property type="entry name" value="PDZ"/>
</dbReference>
<evidence type="ECO:0000256" key="1">
    <source>
        <dbReference type="ARBA" id="ARBA00004316"/>
    </source>
</evidence>
<dbReference type="SUPFAM" id="SSF50156">
    <property type="entry name" value="PDZ domain-like"/>
    <property type="match status" value="1"/>
</dbReference>
<evidence type="ECO:0000256" key="2">
    <source>
        <dbReference type="ARBA" id="ARBA00022737"/>
    </source>
</evidence>
<sequence length="115" mass="12023">MRDGGPTAAAPLEAAHGPPFRPKTPLGSTSSCSSSVAGGGRVRAVRMVRRKGETYGFSLRGGKEHGTGFFISHVEPGSEAFLQGLRGLRMCLKEEEEEELGKGGGGGGGRMRYIS</sequence>
<dbReference type="InterPro" id="IPR036034">
    <property type="entry name" value="PDZ_sf"/>
</dbReference>
<dbReference type="PROSITE" id="PS50106">
    <property type="entry name" value="PDZ"/>
    <property type="match status" value="1"/>
</dbReference>
<keyword evidence="3" id="KW-0966">Cell projection</keyword>
<name>A0A5B7HNV0_PORTR</name>
<keyword evidence="2" id="KW-0677">Repeat</keyword>
<dbReference type="PANTHER" id="PTHR23116:SF36">
    <property type="entry name" value="HARMONIN"/>
    <property type="match status" value="1"/>
</dbReference>
<dbReference type="GO" id="GO:0005929">
    <property type="term" value="C:cilium"/>
    <property type="evidence" value="ECO:0007669"/>
    <property type="project" value="TreeGrafter"/>
</dbReference>
<dbReference type="OrthoDB" id="10029564at2759"/>
<accession>A0A5B7HNV0</accession>
<evidence type="ECO:0000256" key="3">
    <source>
        <dbReference type="ARBA" id="ARBA00023273"/>
    </source>
</evidence>
<keyword evidence="7" id="KW-1185">Reference proteome</keyword>
<evidence type="ECO:0000259" key="5">
    <source>
        <dbReference type="PROSITE" id="PS50106"/>
    </source>
</evidence>
<dbReference type="GO" id="GO:0032426">
    <property type="term" value="C:stereocilium tip"/>
    <property type="evidence" value="ECO:0007669"/>
    <property type="project" value="TreeGrafter"/>
</dbReference>
<dbReference type="GO" id="GO:0005886">
    <property type="term" value="C:plasma membrane"/>
    <property type="evidence" value="ECO:0007669"/>
    <property type="project" value="TreeGrafter"/>
</dbReference>
<comment type="subcellular location">
    <subcellularLocation>
        <location evidence="1">Cell projection</location>
    </subcellularLocation>
</comment>
<feature type="compositionally biased region" description="Low complexity" evidence="4">
    <location>
        <begin position="27"/>
        <end position="36"/>
    </location>
</feature>
<proteinExistence type="predicted"/>
<organism evidence="6 7">
    <name type="scientific">Portunus trituberculatus</name>
    <name type="common">Swimming crab</name>
    <name type="synonym">Neptunus trituberculatus</name>
    <dbReference type="NCBI Taxonomy" id="210409"/>
    <lineage>
        <taxon>Eukaryota</taxon>
        <taxon>Metazoa</taxon>
        <taxon>Ecdysozoa</taxon>
        <taxon>Arthropoda</taxon>
        <taxon>Crustacea</taxon>
        <taxon>Multicrustacea</taxon>
        <taxon>Malacostraca</taxon>
        <taxon>Eumalacostraca</taxon>
        <taxon>Eucarida</taxon>
        <taxon>Decapoda</taxon>
        <taxon>Pleocyemata</taxon>
        <taxon>Brachyura</taxon>
        <taxon>Eubrachyura</taxon>
        <taxon>Portunoidea</taxon>
        <taxon>Portunidae</taxon>
        <taxon>Portuninae</taxon>
        <taxon>Portunus</taxon>
    </lineage>
</organism>
<dbReference type="GO" id="GO:0002142">
    <property type="term" value="C:stereocilia ankle link complex"/>
    <property type="evidence" value="ECO:0007669"/>
    <property type="project" value="TreeGrafter"/>
</dbReference>